<gene>
    <name evidence="7" type="primary">vsr</name>
    <name evidence="7" type="ORF">U0035_02750</name>
</gene>
<keyword evidence="8" id="KW-1185">Reference proteome</keyword>
<evidence type="ECO:0000256" key="4">
    <source>
        <dbReference type="ARBA" id="ARBA00022801"/>
    </source>
</evidence>
<evidence type="ECO:0000256" key="3">
    <source>
        <dbReference type="ARBA" id="ARBA00022763"/>
    </source>
</evidence>
<dbReference type="GO" id="GO:0004519">
    <property type="term" value="F:endonuclease activity"/>
    <property type="evidence" value="ECO:0007669"/>
    <property type="project" value="UniProtKB-KW"/>
</dbReference>
<sequence length="137" mass="16328">MADIWSKEKRSEVMSKIRSKDTKPEIMLRKALFALGYRYRIHNKKLPGKPDIVLPKYKTAIFVHGCFWHYHADCREGRIPNTNSTFWKEKLLKNISRDQKHQEALQQLGWKVLVCWECDIEKNIEMVLKTIIAHLDY</sequence>
<dbReference type="Pfam" id="PF03852">
    <property type="entry name" value="Vsr"/>
    <property type="match status" value="1"/>
</dbReference>
<keyword evidence="5 6" id="KW-0234">DNA repair</keyword>
<dbReference type="PIRSF" id="PIRSF018267">
    <property type="entry name" value="VSR_endonuc"/>
    <property type="match status" value="1"/>
</dbReference>
<keyword evidence="1 6" id="KW-0540">Nuclease</keyword>
<accession>A0ABZ0W798</accession>
<dbReference type="InterPro" id="IPR004603">
    <property type="entry name" value="DNA_mismatch_endonuc_vsr"/>
</dbReference>
<proteinExistence type="inferred from homology"/>
<keyword evidence="2 6" id="KW-0255">Endonuclease</keyword>
<dbReference type="CDD" id="cd00221">
    <property type="entry name" value="Vsr"/>
    <property type="match status" value="1"/>
</dbReference>
<dbReference type="NCBIfam" id="TIGR00632">
    <property type="entry name" value="vsr"/>
    <property type="match status" value="1"/>
</dbReference>
<dbReference type="RefSeq" id="WP_114793120.1">
    <property type="nucleotide sequence ID" value="NZ_CP139960.1"/>
</dbReference>
<comment type="similarity">
    <text evidence="6">Belongs to the vsr family.</text>
</comment>
<dbReference type="Proteomes" id="UP001325680">
    <property type="component" value="Chromosome"/>
</dbReference>
<dbReference type="Gene3D" id="3.40.960.10">
    <property type="entry name" value="VSR Endonuclease"/>
    <property type="match status" value="1"/>
</dbReference>
<evidence type="ECO:0000256" key="2">
    <source>
        <dbReference type="ARBA" id="ARBA00022759"/>
    </source>
</evidence>
<dbReference type="EC" id="3.1.-.-" evidence="6"/>
<dbReference type="EMBL" id="CP139960">
    <property type="protein sequence ID" value="WQD39066.1"/>
    <property type="molecule type" value="Genomic_DNA"/>
</dbReference>
<dbReference type="InterPro" id="IPR011335">
    <property type="entry name" value="Restrct_endonuc-II-like"/>
</dbReference>
<evidence type="ECO:0000256" key="1">
    <source>
        <dbReference type="ARBA" id="ARBA00022722"/>
    </source>
</evidence>
<keyword evidence="4 6" id="KW-0378">Hydrolase</keyword>
<keyword evidence="3 6" id="KW-0227">DNA damage</keyword>
<dbReference type="SUPFAM" id="SSF52980">
    <property type="entry name" value="Restriction endonuclease-like"/>
    <property type="match status" value="1"/>
</dbReference>
<protein>
    <recommendedName>
        <fullName evidence="6">Very short patch repair endonuclease</fullName>
        <ecNumber evidence="6">3.1.-.-</ecNumber>
    </recommendedName>
</protein>
<name>A0ABZ0W798_9BACT</name>
<comment type="function">
    <text evidence="6">May nick specific sequences that contain T:G mispairs resulting from m5C-deamination.</text>
</comment>
<reference evidence="7 8" key="1">
    <citation type="submission" date="2023-12" db="EMBL/GenBank/DDBJ databases">
        <title>Genome sequencing and assembly of bacterial species from a model synthetic community.</title>
        <authorList>
            <person name="Hogle S.L."/>
        </authorList>
    </citation>
    <scope>NUCLEOTIDE SEQUENCE [LARGE SCALE GENOMIC DNA]</scope>
    <source>
        <strain evidence="7 8">HAMBI_3031</strain>
    </source>
</reference>
<evidence type="ECO:0000313" key="7">
    <source>
        <dbReference type="EMBL" id="WQD39066.1"/>
    </source>
</evidence>
<organism evidence="7 8">
    <name type="scientific">Niabella yanshanensis</name>
    <dbReference type="NCBI Taxonomy" id="577386"/>
    <lineage>
        <taxon>Bacteria</taxon>
        <taxon>Pseudomonadati</taxon>
        <taxon>Bacteroidota</taxon>
        <taxon>Chitinophagia</taxon>
        <taxon>Chitinophagales</taxon>
        <taxon>Chitinophagaceae</taxon>
        <taxon>Niabella</taxon>
    </lineage>
</organism>
<evidence type="ECO:0000256" key="6">
    <source>
        <dbReference type="PIRNR" id="PIRNR018267"/>
    </source>
</evidence>
<evidence type="ECO:0000313" key="8">
    <source>
        <dbReference type="Proteomes" id="UP001325680"/>
    </source>
</evidence>
<evidence type="ECO:0000256" key="5">
    <source>
        <dbReference type="ARBA" id="ARBA00023204"/>
    </source>
</evidence>